<evidence type="ECO:0000313" key="3">
    <source>
        <dbReference type="Proteomes" id="UP000001740"/>
    </source>
</evidence>
<feature type="region of interest" description="Disordered" evidence="1">
    <location>
        <begin position="1"/>
        <end position="65"/>
    </location>
</feature>
<organism evidence="2 3">
    <name type="scientific">Xanthomonas oryzae pv. oryzae (strain PXO99A)</name>
    <dbReference type="NCBI Taxonomy" id="360094"/>
    <lineage>
        <taxon>Bacteria</taxon>
        <taxon>Pseudomonadati</taxon>
        <taxon>Pseudomonadota</taxon>
        <taxon>Gammaproteobacteria</taxon>
        <taxon>Lysobacterales</taxon>
        <taxon>Lysobacteraceae</taxon>
        <taxon>Xanthomonas</taxon>
    </lineage>
</organism>
<protein>
    <submittedName>
        <fullName evidence="2">Uncharacterized protein</fullName>
    </submittedName>
</protein>
<dbReference type="KEGG" id="xop:PXO_03672"/>
<accession>A0A0K0GFR9</accession>
<dbReference type="Proteomes" id="UP000001740">
    <property type="component" value="Chromosome"/>
</dbReference>
<evidence type="ECO:0000256" key="1">
    <source>
        <dbReference type="SAM" id="MobiDB-lite"/>
    </source>
</evidence>
<feature type="compositionally biased region" description="Polar residues" evidence="1">
    <location>
        <begin position="50"/>
        <end position="65"/>
    </location>
</feature>
<proteinExistence type="predicted"/>
<dbReference type="EMBL" id="CP000967">
    <property type="protein sequence ID" value="ACD56853.1"/>
    <property type="molecule type" value="Genomic_DNA"/>
</dbReference>
<gene>
    <name evidence="2" type="ordered locus">PXO_03672</name>
</gene>
<dbReference type="HOGENOM" id="CLU_2848792_0_0_6"/>
<sequence>MHSLFRHLAGGHSGQPVKLSGFYRPRGGGRPERRLPLQRIRAAGPAFAGSATTCPAMQNGQSRAW</sequence>
<name>A0A0K0GFR9_XANOP</name>
<reference evidence="2 3" key="1">
    <citation type="journal article" date="2008" name="BMC Genomics">
        <title>Genome sequence and rapid evolution of the rice pathogen Xanthomonas oryzae pv. oryzae PXO99A.</title>
        <authorList>
            <person name="Salzberg S.L."/>
            <person name="Sommer D.D."/>
            <person name="Schatz M.C."/>
            <person name="Phillippy A.M."/>
            <person name="Rabinowicz P.D."/>
            <person name="Tsuge S."/>
            <person name="Furutani A."/>
            <person name="Ochiai H."/>
            <person name="Delcher A.L."/>
            <person name="Kelley D."/>
            <person name="Madupu R."/>
            <person name="Puiu D."/>
            <person name="Radune D."/>
            <person name="Shumway M."/>
            <person name="Trapnell C."/>
            <person name="Aparna G."/>
            <person name="Jha G."/>
            <person name="Pandey A."/>
            <person name="Patil P.B."/>
            <person name="Ishihara H."/>
            <person name="Meyer D.F."/>
            <person name="Szurek B."/>
            <person name="Verdier V."/>
            <person name="Koebnik R."/>
            <person name="Dow J.M."/>
            <person name="Ryan R.P."/>
            <person name="Hirata H."/>
            <person name="Tsuyumu S."/>
            <person name="Won Lee S."/>
            <person name="Seo Y.S."/>
            <person name="Sriariyanum M."/>
            <person name="Ronald P.C."/>
            <person name="Sonti R.V."/>
            <person name="Van Sluys M.A."/>
            <person name="Leach J.E."/>
            <person name="White F.F."/>
            <person name="Bogdanove A.J."/>
        </authorList>
    </citation>
    <scope>NUCLEOTIDE SEQUENCE [LARGE SCALE GENOMIC DNA]</scope>
    <source>
        <strain evidence="2 3">PXO99A</strain>
    </source>
</reference>
<dbReference type="AlphaFoldDB" id="A0A0K0GFR9"/>
<evidence type="ECO:0000313" key="2">
    <source>
        <dbReference type="EMBL" id="ACD56853.1"/>
    </source>
</evidence>